<dbReference type="AlphaFoldDB" id="A0A1R0X649"/>
<comment type="caution">
    <text evidence="1">The sequence shown here is derived from an EMBL/GenBank/DDBJ whole genome shotgun (WGS) entry which is preliminary data.</text>
</comment>
<gene>
    <name evidence="1" type="ORF">BJP51_21185</name>
</gene>
<dbReference type="KEGG" id="pod:PODO_11905"/>
<dbReference type="RefSeq" id="WP_036686011.1">
    <property type="nucleotide sequence ID" value="NZ_CP009428.1"/>
</dbReference>
<accession>A0A1R0X649</accession>
<protein>
    <submittedName>
        <fullName evidence="1">Uncharacterized protein</fullName>
    </submittedName>
</protein>
<organism evidence="1 2">
    <name type="scientific">Paenibacillus odorifer</name>
    <dbReference type="NCBI Taxonomy" id="189426"/>
    <lineage>
        <taxon>Bacteria</taxon>
        <taxon>Bacillati</taxon>
        <taxon>Bacillota</taxon>
        <taxon>Bacilli</taxon>
        <taxon>Bacillales</taxon>
        <taxon>Paenibacillaceae</taxon>
        <taxon>Paenibacillus</taxon>
    </lineage>
</organism>
<sequence length="108" mass="13236">MMKKLENVWECSRMILPEHKNRIIDDNNEQERREKPTLDLQEIERFEKLLYRSMEEHSPITLTLFDPMENILKRGIVMKLDKQQGIKLRWSEDEWDWFKMEDVIAITT</sequence>
<dbReference type="Pfam" id="PF08863">
    <property type="entry name" value="YolD"/>
    <property type="match status" value="1"/>
</dbReference>
<dbReference type="Proteomes" id="UP000187465">
    <property type="component" value="Unassembled WGS sequence"/>
</dbReference>
<name>A0A1R0X649_9BACL</name>
<evidence type="ECO:0000313" key="2">
    <source>
        <dbReference type="Proteomes" id="UP000187465"/>
    </source>
</evidence>
<evidence type="ECO:0000313" key="1">
    <source>
        <dbReference type="EMBL" id="OMD30070.1"/>
    </source>
</evidence>
<proteinExistence type="predicted"/>
<dbReference type="EMBL" id="MKQP01000027">
    <property type="protein sequence ID" value="OMD30070.1"/>
    <property type="molecule type" value="Genomic_DNA"/>
</dbReference>
<dbReference type="InterPro" id="IPR014962">
    <property type="entry name" value="YolD"/>
</dbReference>
<reference evidence="1 2" key="1">
    <citation type="submission" date="2016-10" db="EMBL/GenBank/DDBJ databases">
        <title>Paenibacillus species isolates.</title>
        <authorList>
            <person name="Beno S.M."/>
        </authorList>
    </citation>
    <scope>NUCLEOTIDE SEQUENCE [LARGE SCALE GENOMIC DNA]</scope>
    <source>
        <strain evidence="1 2">FSL H7-0604</strain>
    </source>
</reference>
<dbReference type="GeneID" id="31570911"/>